<proteinExistence type="predicted"/>
<dbReference type="Proteomes" id="UP000235965">
    <property type="component" value="Unassembled WGS sequence"/>
</dbReference>
<name>A0A2J7PML0_9NEOP</name>
<comment type="caution">
    <text evidence="1">The sequence shown here is derived from an EMBL/GenBank/DDBJ whole genome shotgun (WGS) entry which is preliminary data.</text>
</comment>
<gene>
    <name evidence="1" type="ORF">B7P43_G15186</name>
</gene>
<keyword evidence="2" id="KW-1185">Reference proteome</keyword>
<accession>A0A2J7PML0</accession>
<reference evidence="1 2" key="1">
    <citation type="submission" date="2017-12" db="EMBL/GenBank/DDBJ databases">
        <title>Hemimetabolous genomes reveal molecular basis of termite eusociality.</title>
        <authorList>
            <person name="Harrison M.C."/>
            <person name="Jongepier E."/>
            <person name="Robertson H.M."/>
            <person name="Arning N."/>
            <person name="Bitard-Feildel T."/>
            <person name="Chao H."/>
            <person name="Childers C.P."/>
            <person name="Dinh H."/>
            <person name="Doddapaneni H."/>
            <person name="Dugan S."/>
            <person name="Gowin J."/>
            <person name="Greiner C."/>
            <person name="Han Y."/>
            <person name="Hu H."/>
            <person name="Hughes D.S.T."/>
            <person name="Huylmans A.-K."/>
            <person name="Kemena C."/>
            <person name="Kremer L.P.M."/>
            <person name="Lee S.L."/>
            <person name="Lopez-Ezquerra A."/>
            <person name="Mallet L."/>
            <person name="Monroy-Kuhn J.M."/>
            <person name="Moser A."/>
            <person name="Murali S.C."/>
            <person name="Muzny D.M."/>
            <person name="Otani S."/>
            <person name="Piulachs M.-D."/>
            <person name="Poelchau M."/>
            <person name="Qu J."/>
            <person name="Schaub F."/>
            <person name="Wada-Katsumata A."/>
            <person name="Worley K.C."/>
            <person name="Xie Q."/>
            <person name="Ylla G."/>
            <person name="Poulsen M."/>
            <person name="Gibbs R.A."/>
            <person name="Schal C."/>
            <person name="Richards S."/>
            <person name="Belles X."/>
            <person name="Korb J."/>
            <person name="Bornberg-Bauer E."/>
        </authorList>
    </citation>
    <scope>NUCLEOTIDE SEQUENCE [LARGE SCALE GENOMIC DNA]</scope>
    <source>
        <tissue evidence="1">Whole body</tissue>
    </source>
</reference>
<evidence type="ECO:0000313" key="2">
    <source>
        <dbReference type="Proteomes" id="UP000235965"/>
    </source>
</evidence>
<dbReference type="AlphaFoldDB" id="A0A2J7PML0"/>
<organism evidence="1 2">
    <name type="scientific">Cryptotermes secundus</name>
    <dbReference type="NCBI Taxonomy" id="105785"/>
    <lineage>
        <taxon>Eukaryota</taxon>
        <taxon>Metazoa</taxon>
        <taxon>Ecdysozoa</taxon>
        <taxon>Arthropoda</taxon>
        <taxon>Hexapoda</taxon>
        <taxon>Insecta</taxon>
        <taxon>Pterygota</taxon>
        <taxon>Neoptera</taxon>
        <taxon>Polyneoptera</taxon>
        <taxon>Dictyoptera</taxon>
        <taxon>Blattodea</taxon>
        <taxon>Blattoidea</taxon>
        <taxon>Termitoidae</taxon>
        <taxon>Kalotermitidae</taxon>
        <taxon>Cryptotermitinae</taxon>
        <taxon>Cryptotermes</taxon>
    </lineage>
</organism>
<dbReference type="InParanoid" id="A0A2J7PML0"/>
<dbReference type="EMBL" id="NEVH01023983">
    <property type="protein sequence ID" value="PNF17572.1"/>
    <property type="molecule type" value="Genomic_DNA"/>
</dbReference>
<sequence length="57" mass="6802">MDIKLDRLELNLWRASHIYILGHWHRSLHNQSVPICPWLLEMYVTPHLHCKNSSIQG</sequence>
<evidence type="ECO:0000313" key="1">
    <source>
        <dbReference type="EMBL" id="PNF17572.1"/>
    </source>
</evidence>
<protein>
    <submittedName>
        <fullName evidence="1">Uncharacterized protein</fullName>
    </submittedName>
</protein>